<evidence type="ECO:0000313" key="8">
    <source>
        <dbReference type="EMBL" id="NOL48734.1"/>
    </source>
</evidence>
<dbReference type="Proteomes" id="UP000541421">
    <property type="component" value="Unassembled WGS sequence"/>
</dbReference>
<feature type="transmembrane region" description="Helical" evidence="6">
    <location>
        <begin position="350"/>
        <end position="372"/>
    </location>
</feature>
<feature type="transmembrane region" description="Helical" evidence="6">
    <location>
        <begin position="104"/>
        <end position="125"/>
    </location>
</feature>
<evidence type="ECO:0000256" key="5">
    <source>
        <dbReference type="ARBA" id="ARBA00023136"/>
    </source>
</evidence>
<dbReference type="AlphaFoldDB" id="A0A7Y4P5C7"/>
<keyword evidence="4 6" id="KW-1133">Transmembrane helix</keyword>
<gene>
    <name evidence="8" type="ORF">HKX40_01080</name>
</gene>
<dbReference type="InterPro" id="IPR004752">
    <property type="entry name" value="AmpG_permease/AT-1"/>
</dbReference>
<dbReference type="GO" id="GO:0022857">
    <property type="term" value="F:transmembrane transporter activity"/>
    <property type="evidence" value="ECO:0007669"/>
    <property type="project" value="InterPro"/>
</dbReference>
<dbReference type="NCBIfam" id="TIGR00901">
    <property type="entry name" value="2A0125"/>
    <property type="match status" value="1"/>
</dbReference>
<dbReference type="GO" id="GO:0016020">
    <property type="term" value="C:membrane"/>
    <property type="evidence" value="ECO:0007669"/>
    <property type="project" value="UniProtKB-SubCell"/>
</dbReference>
<feature type="transmembrane region" description="Helical" evidence="6">
    <location>
        <begin position="288"/>
        <end position="308"/>
    </location>
</feature>
<dbReference type="RefSeq" id="WP_171587714.1">
    <property type="nucleotide sequence ID" value="NZ_JABGBO010000001.1"/>
</dbReference>
<evidence type="ECO:0000256" key="6">
    <source>
        <dbReference type="SAM" id="Phobius"/>
    </source>
</evidence>
<keyword evidence="9" id="KW-1185">Reference proteome</keyword>
<dbReference type="FunFam" id="1.20.1250.20:FF:000072">
    <property type="entry name" value="Muropeptide transporter AmpG"/>
    <property type="match status" value="1"/>
</dbReference>
<feature type="transmembrane region" description="Helical" evidence="6">
    <location>
        <begin position="314"/>
        <end position="338"/>
    </location>
</feature>
<dbReference type="CDD" id="cd17486">
    <property type="entry name" value="MFS_AmpG_like"/>
    <property type="match status" value="1"/>
</dbReference>
<evidence type="ECO:0000313" key="9">
    <source>
        <dbReference type="Proteomes" id="UP000541421"/>
    </source>
</evidence>
<dbReference type="Gene3D" id="1.20.1250.20">
    <property type="entry name" value="MFS general substrate transporter like domains"/>
    <property type="match status" value="2"/>
</dbReference>
<dbReference type="InterPro" id="IPR020846">
    <property type="entry name" value="MFS_dom"/>
</dbReference>
<comment type="caution">
    <text evidence="8">The sequence shown here is derived from an EMBL/GenBank/DDBJ whole genome shotgun (WGS) entry which is preliminary data.</text>
</comment>
<dbReference type="PANTHER" id="PTHR12778:SF10">
    <property type="entry name" value="MAJOR FACILITATOR SUPERFAMILY DOMAIN-CONTAINING PROTEIN 3"/>
    <property type="match status" value="1"/>
</dbReference>
<proteinExistence type="predicted"/>
<feature type="transmembrane region" description="Helical" evidence="6">
    <location>
        <begin position="12"/>
        <end position="35"/>
    </location>
</feature>
<feature type="transmembrane region" description="Helical" evidence="6">
    <location>
        <begin position="170"/>
        <end position="191"/>
    </location>
</feature>
<dbReference type="EMBL" id="JABGBO010000001">
    <property type="protein sequence ID" value="NOL48734.1"/>
    <property type="molecule type" value="Genomic_DNA"/>
</dbReference>
<dbReference type="InterPro" id="IPR011701">
    <property type="entry name" value="MFS"/>
</dbReference>
<feature type="transmembrane region" description="Helical" evidence="6">
    <location>
        <begin position="378"/>
        <end position="398"/>
    </location>
</feature>
<dbReference type="SUPFAM" id="SSF103473">
    <property type="entry name" value="MFS general substrate transporter"/>
    <property type="match status" value="1"/>
</dbReference>
<evidence type="ECO:0000256" key="4">
    <source>
        <dbReference type="ARBA" id="ARBA00022989"/>
    </source>
</evidence>
<evidence type="ECO:0000259" key="7">
    <source>
        <dbReference type="PROSITE" id="PS50850"/>
    </source>
</evidence>
<keyword evidence="3 6" id="KW-0812">Transmembrane</keyword>
<dbReference type="PROSITE" id="PS50850">
    <property type="entry name" value="MFS"/>
    <property type="match status" value="1"/>
</dbReference>
<dbReference type="Pfam" id="PF07690">
    <property type="entry name" value="MFS_1"/>
    <property type="match status" value="1"/>
</dbReference>
<dbReference type="PANTHER" id="PTHR12778">
    <property type="entry name" value="SOLUTE CARRIER FAMILY 33 ACETYL-COA TRANSPORTER -RELATED"/>
    <property type="match status" value="1"/>
</dbReference>
<organism evidence="8 9">
    <name type="scientific">Pelistega europaea</name>
    <dbReference type="NCBI Taxonomy" id="106147"/>
    <lineage>
        <taxon>Bacteria</taxon>
        <taxon>Pseudomonadati</taxon>
        <taxon>Pseudomonadota</taxon>
        <taxon>Betaproteobacteria</taxon>
        <taxon>Burkholderiales</taxon>
        <taxon>Alcaligenaceae</taxon>
        <taxon>Pelistega</taxon>
    </lineage>
</organism>
<keyword evidence="5 6" id="KW-0472">Membrane</keyword>
<feature type="transmembrane region" description="Helical" evidence="6">
    <location>
        <begin position="258"/>
        <end position="276"/>
    </location>
</feature>
<feature type="transmembrane region" description="Helical" evidence="6">
    <location>
        <begin position="79"/>
        <end position="98"/>
    </location>
</feature>
<sequence length="407" mass="44175">MLFKEYLSPRVLPLLVLGMASGLPLALTGGTLQTWATVENVDLKSIGFLTLVGMAYRFKFLWAPFVDRYAPPFLGRRRSWMVISQILLGLTMIVMGMFKPSQDYVILAGLAVLLAFLSATQDIAFDAYSTELLNSDERAAGSAIRTLGYRIAMIISGGLAVTMAERWFGWGGMYMVMGGLMFIFAFISILSPEPQEVQAPRSLEEAFLLPFKEFFSRPEAWTILLLIVLYKLGDAFASALSSTFLIRGAGFSAETVAWANKTLGVISTIVGALFGGALMTKLGLYRSLMLFGILQGVSNLGYWLVAVVPESLPVMVLAIGTENICGGMGTATFVALLMGLCNIKYTATQYALLTALAGIGSTFVAGPISPYIVEAVGWPVFFLMTVVIAIPGLILLYFQRNRISAIQ</sequence>
<evidence type="ECO:0000256" key="2">
    <source>
        <dbReference type="ARBA" id="ARBA00022448"/>
    </source>
</evidence>
<comment type="subcellular location">
    <subcellularLocation>
        <location evidence="1">Membrane</location>
        <topology evidence="1">Multi-pass membrane protein</topology>
    </subcellularLocation>
</comment>
<reference evidence="8 9" key="1">
    <citation type="submission" date="2020-05" db="EMBL/GenBank/DDBJ databases">
        <authorList>
            <person name="Niu N."/>
        </authorList>
    </citation>
    <scope>NUCLEOTIDE SEQUENCE [LARGE SCALE GENOMIC DNA]</scope>
    <source>
        <strain evidence="8 9">LMG10982</strain>
    </source>
</reference>
<evidence type="ECO:0000256" key="1">
    <source>
        <dbReference type="ARBA" id="ARBA00004141"/>
    </source>
</evidence>
<feature type="domain" description="Major facilitator superfamily (MFS) profile" evidence="7">
    <location>
        <begin position="10"/>
        <end position="403"/>
    </location>
</feature>
<dbReference type="InterPro" id="IPR036259">
    <property type="entry name" value="MFS_trans_sf"/>
</dbReference>
<name>A0A7Y4P5C7_9BURK</name>
<evidence type="ECO:0000256" key="3">
    <source>
        <dbReference type="ARBA" id="ARBA00022692"/>
    </source>
</evidence>
<feature type="transmembrane region" description="Helical" evidence="6">
    <location>
        <begin position="41"/>
        <end position="58"/>
    </location>
</feature>
<keyword evidence="2" id="KW-0813">Transport</keyword>
<protein>
    <submittedName>
        <fullName evidence="8">MFS transporter</fullName>
    </submittedName>
</protein>
<accession>A0A7Y4P5C7</accession>
<feature type="transmembrane region" description="Helical" evidence="6">
    <location>
        <begin position="146"/>
        <end position="164"/>
    </location>
</feature>